<dbReference type="Pfam" id="PF06912">
    <property type="entry name" value="DUF1275"/>
    <property type="match status" value="1"/>
</dbReference>
<sequence>MIQSLTHKVRTRRANRQLGGLLAFVAGAANAGGFLAIHRYTSHMTGIVSELADNLVLGNFYLSAAGLAALLAFTTGAATTAVLVNWARRRNLHSEYAFSLMLEAVLLLLFGLLGANLNTLIDIFLPATVLLLSFIMGLQNAIVTKISNAVIRTTHMTGIVTDLGIELGRLFYWNRTHEANAVHFVRADRDKLAIHSTILGLFFTGGLLGAMAFKHVGFVATLPLALLLSAVAAPPLWQDISDWLRHTEKGQA</sequence>
<name>A0A170AKH3_9BURK</name>
<evidence type="ECO:0000256" key="1">
    <source>
        <dbReference type="SAM" id="Phobius"/>
    </source>
</evidence>
<dbReference type="RefSeq" id="WP_066084460.1">
    <property type="nucleotide sequence ID" value="NZ_CP017476.1"/>
</dbReference>
<reference evidence="2 5" key="2">
    <citation type="submission" date="2016-10" db="EMBL/GenBank/DDBJ databases">
        <title>Hydorgenophaga sp. LPB0072 isolated from gastropod.</title>
        <authorList>
            <person name="Kim E."/>
            <person name="Yi H."/>
        </authorList>
    </citation>
    <scope>NUCLEOTIDE SEQUENCE [LARGE SCALE GENOMIC DNA]</scope>
    <source>
        <strain evidence="2 5">LPB0072</strain>
    </source>
</reference>
<feature type="transmembrane region" description="Helical" evidence="1">
    <location>
        <begin position="21"/>
        <end position="40"/>
    </location>
</feature>
<protein>
    <recommendedName>
        <fullName evidence="6">DUF1275 family protein</fullName>
    </recommendedName>
</protein>
<keyword evidence="4" id="KW-1185">Reference proteome</keyword>
<feature type="transmembrane region" description="Helical" evidence="1">
    <location>
        <begin position="218"/>
        <end position="237"/>
    </location>
</feature>
<dbReference type="STRING" id="1763535.LPB072_14490"/>
<dbReference type="InterPro" id="IPR010699">
    <property type="entry name" value="DUF1275"/>
</dbReference>
<dbReference type="EMBL" id="CP017476">
    <property type="protein sequence ID" value="AOW13870.1"/>
    <property type="molecule type" value="Genomic_DNA"/>
</dbReference>
<dbReference type="EMBL" id="LVWD01000001">
    <property type="protein sequence ID" value="OAD44170.1"/>
    <property type="molecule type" value="Genomic_DNA"/>
</dbReference>
<keyword evidence="1" id="KW-0472">Membrane</keyword>
<accession>A0A170AKH3</accession>
<feature type="transmembrane region" description="Helical" evidence="1">
    <location>
        <begin position="96"/>
        <end position="117"/>
    </location>
</feature>
<evidence type="ECO:0008006" key="6">
    <source>
        <dbReference type="Google" id="ProtNLM"/>
    </source>
</evidence>
<evidence type="ECO:0000313" key="3">
    <source>
        <dbReference type="EMBL" id="OAD44170.1"/>
    </source>
</evidence>
<feature type="transmembrane region" description="Helical" evidence="1">
    <location>
        <begin position="60"/>
        <end position="84"/>
    </location>
</feature>
<dbReference type="OrthoDB" id="270162at2"/>
<feature type="transmembrane region" description="Helical" evidence="1">
    <location>
        <begin position="192"/>
        <end position="212"/>
    </location>
</feature>
<organism evidence="2 5">
    <name type="scientific">Hydrogenophaga crassostreae</name>
    <dbReference type="NCBI Taxonomy" id="1763535"/>
    <lineage>
        <taxon>Bacteria</taxon>
        <taxon>Pseudomonadati</taxon>
        <taxon>Pseudomonadota</taxon>
        <taxon>Betaproteobacteria</taxon>
        <taxon>Burkholderiales</taxon>
        <taxon>Comamonadaceae</taxon>
        <taxon>Hydrogenophaga</taxon>
    </lineage>
</organism>
<gene>
    <name evidence="2" type="ORF">LPB072_14490</name>
    <name evidence="3" type="ORF">LPB72_01325</name>
</gene>
<proteinExistence type="predicted"/>
<dbReference type="AlphaFoldDB" id="A0A170AKH3"/>
<dbReference type="Proteomes" id="UP000185657">
    <property type="component" value="Unassembled WGS sequence"/>
</dbReference>
<evidence type="ECO:0000313" key="4">
    <source>
        <dbReference type="Proteomes" id="UP000185657"/>
    </source>
</evidence>
<keyword evidence="1" id="KW-0812">Transmembrane</keyword>
<dbReference type="PANTHER" id="PTHR37314:SF4">
    <property type="entry name" value="UPF0700 TRANSMEMBRANE PROTEIN YOAK"/>
    <property type="match status" value="1"/>
</dbReference>
<evidence type="ECO:0000313" key="5">
    <source>
        <dbReference type="Proteomes" id="UP000185680"/>
    </source>
</evidence>
<dbReference type="PANTHER" id="PTHR37314">
    <property type="entry name" value="SLR0142 PROTEIN"/>
    <property type="match status" value="1"/>
</dbReference>
<feature type="transmembrane region" description="Helical" evidence="1">
    <location>
        <begin position="123"/>
        <end position="143"/>
    </location>
</feature>
<dbReference type="KEGG" id="hyl:LPB072_14490"/>
<reference evidence="3 4" key="1">
    <citation type="submission" date="2016-02" db="EMBL/GenBank/DDBJ databases">
        <title>Draft genome sequence of Hydrogenophaga sp. LPB0072.</title>
        <authorList>
            <person name="Shin S.-K."/>
            <person name="Yi H."/>
        </authorList>
    </citation>
    <scope>NUCLEOTIDE SEQUENCE [LARGE SCALE GENOMIC DNA]</scope>
    <source>
        <strain evidence="3 4">LPB0072</strain>
    </source>
</reference>
<keyword evidence="1" id="KW-1133">Transmembrane helix</keyword>
<dbReference type="Proteomes" id="UP000185680">
    <property type="component" value="Chromosome"/>
</dbReference>
<evidence type="ECO:0000313" key="2">
    <source>
        <dbReference type="EMBL" id="AOW13870.1"/>
    </source>
</evidence>